<keyword evidence="7" id="KW-1133">Transmembrane helix</keyword>
<feature type="domain" description="Histidine kinase" evidence="8">
    <location>
        <begin position="720"/>
        <end position="929"/>
    </location>
</feature>
<keyword evidence="6" id="KW-0902">Two-component regulatory system</keyword>
<dbReference type="SUPFAM" id="SSF47384">
    <property type="entry name" value="Homodimeric domain of signal transducing histidine kinase"/>
    <property type="match status" value="1"/>
</dbReference>
<evidence type="ECO:0000259" key="8">
    <source>
        <dbReference type="PROSITE" id="PS50109"/>
    </source>
</evidence>
<evidence type="ECO:0000256" key="6">
    <source>
        <dbReference type="ARBA" id="ARBA00023012"/>
    </source>
</evidence>
<keyword evidence="3" id="KW-0597">Phosphoprotein</keyword>
<dbReference type="PROSITE" id="PS50113">
    <property type="entry name" value="PAC"/>
    <property type="match status" value="2"/>
</dbReference>
<proteinExistence type="predicted"/>
<dbReference type="AlphaFoldDB" id="A0A9D5S9M3"/>
<dbReference type="PROSITE" id="PS50109">
    <property type="entry name" value="HIS_KIN"/>
    <property type="match status" value="1"/>
</dbReference>
<dbReference type="EMBL" id="SUYC01000008">
    <property type="protein sequence ID" value="MBE6270946.1"/>
    <property type="molecule type" value="Genomic_DNA"/>
</dbReference>
<name>A0A9D5S9M3_XYLRU</name>
<evidence type="ECO:0000256" key="4">
    <source>
        <dbReference type="ARBA" id="ARBA00022679"/>
    </source>
</evidence>
<dbReference type="SUPFAM" id="SSF55874">
    <property type="entry name" value="ATPase domain of HSP90 chaperone/DNA topoisomerase II/histidine kinase"/>
    <property type="match status" value="1"/>
</dbReference>
<dbReference type="Gene3D" id="1.10.287.130">
    <property type="match status" value="1"/>
</dbReference>
<dbReference type="GO" id="GO:0000155">
    <property type="term" value="F:phosphorelay sensor kinase activity"/>
    <property type="evidence" value="ECO:0007669"/>
    <property type="project" value="InterPro"/>
</dbReference>
<dbReference type="PRINTS" id="PR00344">
    <property type="entry name" value="BCTRLSENSOR"/>
</dbReference>
<dbReference type="Gene3D" id="3.30.450.20">
    <property type="entry name" value="PAS domain"/>
    <property type="match status" value="2"/>
</dbReference>
<comment type="caution">
    <text evidence="10">The sequence shown here is derived from an EMBL/GenBank/DDBJ whole genome shotgun (WGS) entry which is preliminary data.</text>
</comment>
<dbReference type="InterPro" id="IPR036890">
    <property type="entry name" value="HATPase_C_sf"/>
</dbReference>
<keyword evidence="4" id="KW-0808">Transferase</keyword>
<evidence type="ECO:0000313" key="10">
    <source>
        <dbReference type="EMBL" id="MBE6270946.1"/>
    </source>
</evidence>
<dbReference type="SUPFAM" id="SSF55785">
    <property type="entry name" value="PYP-like sensor domain (PAS domain)"/>
    <property type="match status" value="2"/>
</dbReference>
<dbReference type="InterPro" id="IPR005467">
    <property type="entry name" value="His_kinase_dom"/>
</dbReference>
<evidence type="ECO:0000256" key="1">
    <source>
        <dbReference type="ARBA" id="ARBA00000085"/>
    </source>
</evidence>
<dbReference type="InterPro" id="IPR036097">
    <property type="entry name" value="HisK_dim/P_sf"/>
</dbReference>
<dbReference type="SMART" id="SM00388">
    <property type="entry name" value="HisKA"/>
    <property type="match status" value="1"/>
</dbReference>
<organism evidence="10 11">
    <name type="scientific">Xylanibacter ruminicola</name>
    <name type="common">Prevotella ruminicola</name>
    <dbReference type="NCBI Taxonomy" id="839"/>
    <lineage>
        <taxon>Bacteria</taxon>
        <taxon>Pseudomonadati</taxon>
        <taxon>Bacteroidota</taxon>
        <taxon>Bacteroidia</taxon>
        <taxon>Bacteroidales</taxon>
        <taxon>Prevotellaceae</taxon>
        <taxon>Xylanibacter</taxon>
    </lineage>
</organism>
<dbReference type="PANTHER" id="PTHR43711:SF31">
    <property type="entry name" value="HISTIDINE KINASE"/>
    <property type="match status" value="1"/>
</dbReference>
<protein>
    <recommendedName>
        <fullName evidence="2">histidine kinase</fullName>
        <ecNumber evidence="2">2.7.13.3</ecNumber>
    </recommendedName>
</protein>
<dbReference type="InterPro" id="IPR050736">
    <property type="entry name" value="Sensor_HK_Regulatory"/>
</dbReference>
<dbReference type="EC" id="2.7.13.3" evidence="2"/>
<evidence type="ECO:0000256" key="7">
    <source>
        <dbReference type="SAM" id="Phobius"/>
    </source>
</evidence>
<evidence type="ECO:0000256" key="2">
    <source>
        <dbReference type="ARBA" id="ARBA00012438"/>
    </source>
</evidence>
<dbReference type="InterPro" id="IPR003661">
    <property type="entry name" value="HisK_dim/P_dom"/>
</dbReference>
<evidence type="ECO:0000256" key="5">
    <source>
        <dbReference type="ARBA" id="ARBA00022777"/>
    </source>
</evidence>
<dbReference type="Pfam" id="PF02518">
    <property type="entry name" value="HATPase_c"/>
    <property type="match status" value="1"/>
</dbReference>
<gene>
    <name evidence="10" type="ORF">E7101_08350</name>
</gene>
<dbReference type="Pfam" id="PF13426">
    <property type="entry name" value="PAS_9"/>
    <property type="match status" value="1"/>
</dbReference>
<dbReference type="InterPro" id="IPR000700">
    <property type="entry name" value="PAS-assoc_C"/>
</dbReference>
<dbReference type="InterPro" id="IPR035965">
    <property type="entry name" value="PAS-like_dom_sf"/>
</dbReference>
<keyword evidence="7" id="KW-0472">Membrane</keyword>
<reference evidence="10" key="1">
    <citation type="submission" date="2019-04" db="EMBL/GenBank/DDBJ databases">
        <title>Evolution of Biomass-Degrading Anaerobic Consortia Revealed by Metagenomics.</title>
        <authorList>
            <person name="Peng X."/>
        </authorList>
    </citation>
    <scope>NUCLEOTIDE SEQUENCE</scope>
    <source>
        <strain evidence="10">SIG140</strain>
    </source>
</reference>
<evidence type="ECO:0000313" key="11">
    <source>
        <dbReference type="Proteomes" id="UP000806522"/>
    </source>
</evidence>
<dbReference type="Pfam" id="PF00512">
    <property type="entry name" value="HisKA"/>
    <property type="match status" value="1"/>
</dbReference>
<dbReference type="InterPro" id="IPR000014">
    <property type="entry name" value="PAS"/>
</dbReference>
<dbReference type="NCBIfam" id="TIGR00229">
    <property type="entry name" value="sensory_box"/>
    <property type="match status" value="1"/>
</dbReference>
<feature type="domain" description="PAC" evidence="9">
    <location>
        <begin position="651"/>
        <end position="702"/>
    </location>
</feature>
<dbReference type="SUPFAM" id="SSF53850">
    <property type="entry name" value="Periplasmic binding protein-like II"/>
    <property type="match status" value="1"/>
</dbReference>
<dbReference type="Proteomes" id="UP000806522">
    <property type="component" value="Unassembled WGS sequence"/>
</dbReference>
<dbReference type="SMART" id="SM00062">
    <property type="entry name" value="PBPb"/>
    <property type="match status" value="1"/>
</dbReference>
<dbReference type="Gene3D" id="3.40.190.10">
    <property type="entry name" value="Periplasmic binding protein-like II"/>
    <property type="match status" value="2"/>
</dbReference>
<dbReference type="PANTHER" id="PTHR43711">
    <property type="entry name" value="TWO-COMPONENT HISTIDINE KINASE"/>
    <property type="match status" value="1"/>
</dbReference>
<dbReference type="Gene3D" id="3.30.565.10">
    <property type="entry name" value="Histidine kinase-like ATPase, C-terminal domain"/>
    <property type="match status" value="1"/>
</dbReference>
<dbReference type="InterPro" id="IPR003594">
    <property type="entry name" value="HATPase_dom"/>
</dbReference>
<dbReference type="CDD" id="cd00082">
    <property type="entry name" value="HisKA"/>
    <property type="match status" value="1"/>
</dbReference>
<evidence type="ECO:0000259" key="9">
    <source>
        <dbReference type="PROSITE" id="PS50113"/>
    </source>
</evidence>
<dbReference type="InterPro" id="IPR001638">
    <property type="entry name" value="Solute-binding_3/MltF_N"/>
</dbReference>
<sequence length="935" mass="108378">MDTMQTRKNSMIMNRYRIFALLLACHLSWGIAYAQKDSIIVYNDQRPLVYEDAWDLWPYVFLNENGEPDGYNIDLLKMIFKELDIPYIIKLRPTLEAQKDLKDHKSDLMLRMDADFARNNSSYGKTIVQIFTHSLVVPKNQTIHAKTGKDLENYSIYVHNGSYSHHKLLDNKWAKEITPFDDMKEAIQKVSSENKGVILWNSMSLKWLMMKYHTDNLELIPFDFPYGEYKFFANDQHLLAQLDSVYSSLRANDKLTAIQNKWFYPERQESGIPSWIWDWIKFFTVLALVVILYYTFFKIREYQMTKKILKENERLSLIMRTSNVKFCTYDVASQHFVMMDSAGYPERNYSLLEFSHRFDPNDFTLLTEGLRQVIDEKVPTCTLQLKEYESDLIHSSNYMATLSVLRRDKHKKPSVIICSKTDTTQERMRQQMIKETMLRYQSLFNSVMVDMVYYDADGYITDMNAKALSVLGTDIETIRNYKFSLSDVLGIEYENIDDIDFFYATQIYTSPDDNRALNKLLKRTNFYYEVQLIPIRDNNGKRIGFFGSGRNVTEVAHSYRQLRKNTNELQEAQDEVTNFVHSIDYVLTAGGISLAKYHLDTHTLTVFSEINHEKYSLTQTKALTFIDPSSEKQALRILNKMDNKQTGSLRAEIKTCIRRKDRVTLHLQLNFVPTYKDGEIIEYFGLIRDISDIKAVEEKLAQESVRAQEVETVKNAFLHNMSHEIRTPLNTVVGFSELFEIEHSPEDEAIFINEIKENSASLLKLINDILFLSRLDAGMITLSTQPIDFASIFAGRCSSVWDNHKKDGVEYIVQSPYKRLIIEIDEPNVSMILSKILTNAIQYTTSGTVLARYEYIADRLLVSIEDTGCGIKQDEIAHIFDRFVTGANNGAGLGLSICHELVEYMGGQIELKSTEGKGTMVWFSIPCKLIELERC</sequence>
<keyword evidence="5" id="KW-0418">Kinase</keyword>
<keyword evidence="7" id="KW-0812">Transmembrane</keyword>
<dbReference type="InterPro" id="IPR004358">
    <property type="entry name" value="Sig_transdc_His_kin-like_C"/>
</dbReference>
<accession>A0A9D5S9M3</accession>
<comment type="catalytic activity">
    <reaction evidence="1">
        <text>ATP + protein L-histidine = ADP + protein N-phospho-L-histidine.</text>
        <dbReference type="EC" id="2.7.13.3"/>
    </reaction>
</comment>
<evidence type="ECO:0000256" key="3">
    <source>
        <dbReference type="ARBA" id="ARBA00022553"/>
    </source>
</evidence>
<dbReference type="Pfam" id="PF00497">
    <property type="entry name" value="SBP_bac_3"/>
    <property type="match status" value="1"/>
</dbReference>
<feature type="domain" description="PAC" evidence="9">
    <location>
        <begin position="510"/>
        <end position="564"/>
    </location>
</feature>
<feature type="transmembrane region" description="Helical" evidence="7">
    <location>
        <begin position="275"/>
        <end position="297"/>
    </location>
</feature>
<dbReference type="SMART" id="SM00387">
    <property type="entry name" value="HATPase_c"/>
    <property type="match status" value="1"/>
</dbReference>